<feature type="active site" evidence="9">
    <location>
        <position position="28"/>
    </location>
</feature>
<dbReference type="GO" id="GO:0016114">
    <property type="term" value="P:terpenoid biosynthetic process"/>
    <property type="evidence" value="ECO:0007669"/>
    <property type="project" value="UniProtKB-UniRule"/>
</dbReference>
<gene>
    <name evidence="9" type="primary">ispE</name>
    <name evidence="12" type="ORF">SAMN03080599_01591</name>
</gene>
<dbReference type="PANTHER" id="PTHR43527">
    <property type="entry name" value="4-DIPHOSPHOCYTIDYL-2-C-METHYL-D-ERYTHRITOL KINASE, CHLOROPLASTIC"/>
    <property type="match status" value="1"/>
</dbReference>
<dbReference type="Gene3D" id="3.30.230.10">
    <property type="match status" value="1"/>
</dbReference>
<dbReference type="InterPro" id="IPR020568">
    <property type="entry name" value="Ribosomal_Su5_D2-typ_SF"/>
</dbReference>
<feature type="active site" evidence="9">
    <location>
        <position position="153"/>
    </location>
</feature>
<dbReference type="InterPro" id="IPR036554">
    <property type="entry name" value="GHMP_kinase_C_sf"/>
</dbReference>
<sequence>MYVYLYSKAEFGVTPLEHNKIIEIATAKVNLSLDVLGVLENGYHEVEMILQEIDLADDIILEPRDSGIALSCDVGYLPLDASNLAWRAADLVLKETGLEKGVQISIVKRIPVAAGLAGGSADAAAVIRGLNRLYQLGMDLETQQRLGLSLGADVPFCVTGGCAVARGIGEKLEYLEGFGSHWVLLAKPNLGVSTPAVYQRYDQTEIVGRPDTAALIRAIQADDMRYVAEHMVNVLEPVTTQMHPIVGKIRRQMLQYGADGAMMSGSGPTVFGFFRQYGRASKAYKNLKKSYAQVYLARTTNRRLER</sequence>
<evidence type="ECO:0000256" key="5">
    <source>
        <dbReference type="ARBA" id="ARBA00022741"/>
    </source>
</evidence>
<dbReference type="GO" id="GO:0019288">
    <property type="term" value="P:isopentenyl diphosphate biosynthetic process, methylerythritol 4-phosphate pathway"/>
    <property type="evidence" value="ECO:0007669"/>
    <property type="project" value="UniProtKB-UniRule"/>
</dbReference>
<comment type="pathway">
    <text evidence="9">Isoprenoid biosynthesis; isopentenyl diphosphate biosynthesis via DXP pathway; isopentenyl diphosphate from 1-deoxy-D-xylulose 5-phosphate: step 3/6.</text>
</comment>
<dbReference type="HAMAP" id="MF_00061">
    <property type="entry name" value="IspE"/>
    <property type="match status" value="1"/>
</dbReference>
<evidence type="ECO:0000313" key="12">
    <source>
        <dbReference type="EMBL" id="SCZ79094.1"/>
    </source>
</evidence>
<keyword evidence="13" id="KW-1185">Reference proteome</keyword>
<dbReference type="EMBL" id="FMWL01000006">
    <property type="protein sequence ID" value="SCZ79094.1"/>
    <property type="molecule type" value="Genomic_DNA"/>
</dbReference>
<dbReference type="UniPathway" id="UPA00056">
    <property type="reaction ID" value="UER00094"/>
</dbReference>
<evidence type="ECO:0000256" key="1">
    <source>
        <dbReference type="ARBA" id="ARBA00009684"/>
    </source>
</evidence>
<keyword evidence="5 9" id="KW-0547">Nucleotide-binding</keyword>
<evidence type="ECO:0000313" key="13">
    <source>
        <dbReference type="Proteomes" id="UP000199208"/>
    </source>
</evidence>
<protein>
    <recommendedName>
        <fullName evidence="3 9">4-diphosphocytidyl-2-C-methyl-D-erythritol kinase</fullName>
        <shortName evidence="9">CMK</shortName>
        <ecNumber evidence="2 9">2.7.1.148</ecNumber>
    </recommendedName>
    <alternativeName>
        <fullName evidence="8 9">4-(cytidine-5'-diphospho)-2-C-methyl-D-erythritol kinase</fullName>
    </alternativeName>
</protein>
<dbReference type="InterPro" id="IPR013750">
    <property type="entry name" value="GHMP_kinase_C_dom"/>
</dbReference>
<feature type="domain" description="GHMP kinase N-terminal" evidence="10">
    <location>
        <begin position="83"/>
        <end position="161"/>
    </location>
</feature>
<keyword evidence="9" id="KW-0414">Isoprene biosynthesis</keyword>
<keyword evidence="6 9" id="KW-0418">Kinase</keyword>
<organism evidence="12 13">
    <name type="scientific">Acidaminobacter hydrogenoformans DSM 2784</name>
    <dbReference type="NCBI Taxonomy" id="1120920"/>
    <lineage>
        <taxon>Bacteria</taxon>
        <taxon>Bacillati</taxon>
        <taxon>Bacillota</taxon>
        <taxon>Clostridia</taxon>
        <taxon>Peptostreptococcales</taxon>
        <taxon>Acidaminobacteraceae</taxon>
        <taxon>Acidaminobacter</taxon>
    </lineage>
</organism>
<dbReference type="SUPFAM" id="SSF54211">
    <property type="entry name" value="Ribosomal protein S5 domain 2-like"/>
    <property type="match status" value="1"/>
</dbReference>
<dbReference type="Pfam" id="PF08544">
    <property type="entry name" value="GHMP_kinases_C"/>
    <property type="match status" value="1"/>
</dbReference>
<dbReference type="PIRSF" id="PIRSF010376">
    <property type="entry name" value="IspE"/>
    <property type="match status" value="1"/>
</dbReference>
<dbReference type="SUPFAM" id="SSF55060">
    <property type="entry name" value="GHMP Kinase, C-terminal domain"/>
    <property type="match status" value="1"/>
</dbReference>
<dbReference type="EC" id="2.7.1.148" evidence="2 9"/>
<dbReference type="GO" id="GO:0005524">
    <property type="term" value="F:ATP binding"/>
    <property type="evidence" value="ECO:0007669"/>
    <property type="project" value="UniProtKB-UniRule"/>
</dbReference>
<dbReference type="Proteomes" id="UP000199208">
    <property type="component" value="Unassembled WGS sequence"/>
</dbReference>
<comment type="function">
    <text evidence="9">Catalyzes the phosphorylation of the position 2 hydroxy group of 4-diphosphocytidyl-2C-methyl-D-erythritol.</text>
</comment>
<evidence type="ECO:0000256" key="9">
    <source>
        <dbReference type="HAMAP-Rule" id="MF_00061"/>
    </source>
</evidence>
<keyword evidence="4 9" id="KW-0808">Transferase</keyword>
<dbReference type="InterPro" id="IPR014721">
    <property type="entry name" value="Ribsml_uS5_D2-typ_fold_subgr"/>
</dbReference>
<dbReference type="PRINTS" id="PR00958">
    <property type="entry name" value="HOMSERKINASE"/>
</dbReference>
<feature type="domain" description="GHMP kinase C-terminal" evidence="11">
    <location>
        <begin position="216"/>
        <end position="292"/>
    </location>
</feature>
<reference evidence="12 13" key="1">
    <citation type="submission" date="2016-10" db="EMBL/GenBank/DDBJ databases">
        <authorList>
            <person name="de Groot N.N."/>
        </authorList>
    </citation>
    <scope>NUCLEOTIDE SEQUENCE [LARGE SCALE GENOMIC DNA]</scope>
    <source>
        <strain evidence="12 13">DSM 2784</strain>
    </source>
</reference>
<dbReference type="OrthoDB" id="9809438at2"/>
<evidence type="ECO:0000259" key="11">
    <source>
        <dbReference type="Pfam" id="PF08544"/>
    </source>
</evidence>
<dbReference type="NCBIfam" id="TIGR00154">
    <property type="entry name" value="ispE"/>
    <property type="match status" value="1"/>
</dbReference>
<dbReference type="InterPro" id="IPR006204">
    <property type="entry name" value="GHMP_kinase_N_dom"/>
</dbReference>
<evidence type="ECO:0000256" key="8">
    <source>
        <dbReference type="ARBA" id="ARBA00032554"/>
    </source>
</evidence>
<evidence type="ECO:0000256" key="4">
    <source>
        <dbReference type="ARBA" id="ARBA00022679"/>
    </source>
</evidence>
<dbReference type="AlphaFoldDB" id="A0A1G5RYA5"/>
<dbReference type="Gene3D" id="3.30.70.890">
    <property type="entry name" value="GHMP kinase, C-terminal domain"/>
    <property type="match status" value="1"/>
</dbReference>
<proteinExistence type="inferred from homology"/>
<dbReference type="GO" id="GO:0050515">
    <property type="term" value="F:4-(cytidine 5'-diphospho)-2-C-methyl-D-erythritol kinase activity"/>
    <property type="evidence" value="ECO:0007669"/>
    <property type="project" value="UniProtKB-UniRule"/>
</dbReference>
<evidence type="ECO:0000259" key="10">
    <source>
        <dbReference type="Pfam" id="PF00288"/>
    </source>
</evidence>
<evidence type="ECO:0000256" key="2">
    <source>
        <dbReference type="ARBA" id="ARBA00012052"/>
    </source>
</evidence>
<name>A0A1G5RYA5_9FIRM</name>
<comment type="catalytic activity">
    <reaction evidence="9">
        <text>4-CDP-2-C-methyl-D-erythritol + ATP = 4-CDP-2-C-methyl-D-erythritol 2-phosphate + ADP + H(+)</text>
        <dbReference type="Rhea" id="RHEA:18437"/>
        <dbReference type="ChEBI" id="CHEBI:15378"/>
        <dbReference type="ChEBI" id="CHEBI:30616"/>
        <dbReference type="ChEBI" id="CHEBI:57823"/>
        <dbReference type="ChEBI" id="CHEBI:57919"/>
        <dbReference type="ChEBI" id="CHEBI:456216"/>
        <dbReference type="EC" id="2.7.1.148"/>
    </reaction>
</comment>
<keyword evidence="7 9" id="KW-0067">ATP-binding</keyword>
<dbReference type="InterPro" id="IPR004424">
    <property type="entry name" value="IspE"/>
</dbReference>
<accession>A0A1G5RYA5</accession>
<dbReference type="STRING" id="1120920.SAMN03080599_01591"/>
<evidence type="ECO:0000256" key="3">
    <source>
        <dbReference type="ARBA" id="ARBA00017473"/>
    </source>
</evidence>
<feature type="binding site" evidence="9">
    <location>
        <begin position="111"/>
        <end position="121"/>
    </location>
    <ligand>
        <name>ATP</name>
        <dbReference type="ChEBI" id="CHEBI:30616"/>
    </ligand>
</feature>
<dbReference type="PANTHER" id="PTHR43527:SF2">
    <property type="entry name" value="4-DIPHOSPHOCYTIDYL-2-C-METHYL-D-ERYTHRITOL KINASE, CHLOROPLASTIC"/>
    <property type="match status" value="1"/>
</dbReference>
<dbReference type="Pfam" id="PF00288">
    <property type="entry name" value="GHMP_kinases_N"/>
    <property type="match status" value="1"/>
</dbReference>
<evidence type="ECO:0000256" key="6">
    <source>
        <dbReference type="ARBA" id="ARBA00022777"/>
    </source>
</evidence>
<evidence type="ECO:0000256" key="7">
    <source>
        <dbReference type="ARBA" id="ARBA00022840"/>
    </source>
</evidence>
<comment type="similarity">
    <text evidence="1 9">Belongs to the GHMP kinase family. IspE subfamily.</text>
</comment>